<reference evidence="1 2" key="1">
    <citation type="journal article" date="2021" name="Genome Biol.">
        <title>AFLAP: assembly-free linkage analysis pipeline using k-mers from genome sequencing data.</title>
        <authorList>
            <person name="Fletcher K."/>
            <person name="Zhang L."/>
            <person name="Gil J."/>
            <person name="Han R."/>
            <person name="Cavanaugh K."/>
            <person name="Michelmore R."/>
        </authorList>
    </citation>
    <scope>NUCLEOTIDE SEQUENCE [LARGE SCALE GENOMIC DNA]</scope>
    <source>
        <strain evidence="1 2">SF5</strain>
    </source>
</reference>
<evidence type="ECO:0000313" key="2">
    <source>
        <dbReference type="Proteomes" id="UP000294530"/>
    </source>
</evidence>
<organism evidence="1 2">
    <name type="scientific">Bremia lactucae</name>
    <name type="common">Lettuce downy mildew</name>
    <dbReference type="NCBI Taxonomy" id="4779"/>
    <lineage>
        <taxon>Eukaryota</taxon>
        <taxon>Sar</taxon>
        <taxon>Stramenopiles</taxon>
        <taxon>Oomycota</taxon>
        <taxon>Peronosporomycetes</taxon>
        <taxon>Peronosporales</taxon>
        <taxon>Peronosporaceae</taxon>
        <taxon>Bremia</taxon>
    </lineage>
</organism>
<gene>
    <name evidence="1" type="ORF">CCR75_004493</name>
</gene>
<dbReference type="EMBL" id="SHOA02000003">
    <property type="protein sequence ID" value="TDH68237.1"/>
    <property type="molecule type" value="Genomic_DNA"/>
</dbReference>
<dbReference type="AlphaFoldDB" id="A0A976IDU1"/>
<dbReference type="OrthoDB" id="69635at2759"/>
<sequence length="181" mass="20505">MESETMPITMPLCNIGDIFNLPSSMELLRDEDFEKAMMLLDCPDFQKEDITNSDQYMVGLADTFNSQATKSTFNRNEQQSATGEFNLPYGAHSCLSPDLKIQISDRRPVICDQHIKRECDVSGYSPVMESFLREHWDDIVGTGSRPVWPLKASSSCSSPLPPKVKNHYFLIVSRHLQAIIQ</sequence>
<proteinExistence type="predicted"/>
<dbReference type="Proteomes" id="UP000294530">
    <property type="component" value="Unassembled WGS sequence"/>
</dbReference>
<evidence type="ECO:0000313" key="1">
    <source>
        <dbReference type="EMBL" id="TDH68237.1"/>
    </source>
</evidence>
<dbReference type="RefSeq" id="XP_067817736.1">
    <property type="nucleotide sequence ID" value="XM_067962579.1"/>
</dbReference>
<dbReference type="KEGG" id="blac:94348250"/>
<keyword evidence="2" id="KW-1185">Reference proteome</keyword>
<name>A0A976IDU1_BRELC</name>
<protein>
    <submittedName>
        <fullName evidence="1">Uncharacterized protein</fullName>
    </submittedName>
</protein>
<comment type="caution">
    <text evidence="1">The sequence shown here is derived from an EMBL/GenBank/DDBJ whole genome shotgun (WGS) entry which is preliminary data.</text>
</comment>
<accession>A0A976IDU1</accession>
<dbReference type="GeneID" id="94348250"/>